<gene>
    <name evidence="2" type="ORF">QYM23_17600</name>
</gene>
<dbReference type="InterPro" id="IPR006428">
    <property type="entry name" value="Portal_SPP1-type"/>
</dbReference>
<reference evidence="2" key="1">
    <citation type="submission" date="2023-07" db="EMBL/GenBank/DDBJ databases">
        <title>Complete genome sequence of Bacillus cereus SRCM126073 isolated from soil.</title>
        <authorList>
            <person name="Yang H.-G."/>
            <person name="Ryu M.-S."/>
            <person name="Ha G.-S."/>
            <person name="Yang H.-J."/>
            <person name="Jeong D.-Y."/>
        </authorList>
    </citation>
    <scope>NUCLEOTIDE SEQUENCE</scope>
    <source>
        <strain evidence="2">SRCM126073</strain>
    </source>
</reference>
<evidence type="ECO:0000256" key="1">
    <source>
        <dbReference type="SAM" id="MobiDB-lite"/>
    </source>
</evidence>
<proteinExistence type="predicted"/>
<feature type="region of interest" description="Disordered" evidence="1">
    <location>
        <begin position="445"/>
        <end position="499"/>
    </location>
</feature>
<dbReference type="Pfam" id="PF05133">
    <property type="entry name" value="SPP1_portal"/>
    <property type="match status" value="1"/>
</dbReference>
<feature type="compositionally biased region" description="Basic and acidic residues" evidence="1">
    <location>
        <begin position="465"/>
        <end position="482"/>
    </location>
</feature>
<dbReference type="RefSeq" id="WP_121868455.1">
    <property type="nucleotide sequence ID" value="NZ_CP023727.1"/>
</dbReference>
<evidence type="ECO:0000313" key="3">
    <source>
        <dbReference type="Proteomes" id="UP001175137"/>
    </source>
</evidence>
<dbReference type="NCBIfam" id="TIGR01538">
    <property type="entry name" value="portal_SPP1"/>
    <property type="match status" value="1"/>
</dbReference>
<protein>
    <submittedName>
        <fullName evidence="2">Phage portal protein</fullName>
    </submittedName>
</protein>
<evidence type="ECO:0000313" key="2">
    <source>
        <dbReference type="EMBL" id="MDN4874635.1"/>
    </source>
</evidence>
<dbReference type="EMBL" id="JAUIQW010000001">
    <property type="protein sequence ID" value="MDN4874635.1"/>
    <property type="molecule type" value="Genomic_DNA"/>
</dbReference>
<dbReference type="InterPro" id="IPR021145">
    <property type="entry name" value="Portal_protein_SPP1_Gp6-like"/>
</dbReference>
<sequence>MLTFEEAKEFYFDFRIKEGVGNSKGYLALQKLYKYYMGHHEIKNKKDRKNGNKTFRIVHNFPKYTATISTGYFMGMPVTYNTTETEALEPALDIMDENDGQTVDYDNALDMSIYGRAFRLFYHDEEGELNYKDIDPRHTIAVYDDSIKPKITDVIRFSETVTKDNEVKVEMTIYDKVQYIKYSFVYEGKILGQPLNEILDISIENMSQEEEQAHNIVDEDGNPRIPVIKIQNNKFELGDYEDILPIIDAYNDLQSGSMEDLSDFTDAILKLVNMNETNQDDINSLKEDKVMLLDENGDAEWLVKQINDTFNENMKTRVENDIHKYTFVPNMNDKEFGGNLSGIAIKYKLLALEQVRGQKERMFNRALTDQLGIIKGYLDKLPGSKEFGLKDVKIQFTPNLPANYLEEADLVVKLRQAGLPDKFIYQYLSAVQDIEHLIEMKKEQEEEEYDSYKDAFSGENDNVEEQGKNDATQERQLSDGDKYQTPGKGQGDSKKINQK</sequence>
<dbReference type="Proteomes" id="UP001175137">
    <property type="component" value="Unassembled WGS sequence"/>
</dbReference>
<name>A0AAW7NHY6_BACCE</name>
<organism evidence="2 3">
    <name type="scientific">Bacillus cereus</name>
    <dbReference type="NCBI Taxonomy" id="1396"/>
    <lineage>
        <taxon>Bacteria</taxon>
        <taxon>Bacillati</taxon>
        <taxon>Bacillota</taxon>
        <taxon>Bacilli</taxon>
        <taxon>Bacillales</taxon>
        <taxon>Bacillaceae</taxon>
        <taxon>Bacillus</taxon>
        <taxon>Bacillus cereus group</taxon>
    </lineage>
</organism>
<comment type="caution">
    <text evidence="2">The sequence shown here is derived from an EMBL/GenBank/DDBJ whole genome shotgun (WGS) entry which is preliminary data.</text>
</comment>
<accession>A0AAW7NHY6</accession>
<dbReference type="AlphaFoldDB" id="A0AAW7NHY6"/>